<protein>
    <submittedName>
        <fullName evidence="1">Uncharacterized protein</fullName>
    </submittedName>
</protein>
<comment type="caution">
    <text evidence="1">The sequence shown here is derived from an EMBL/GenBank/DDBJ whole genome shotgun (WGS) entry which is preliminary data.</text>
</comment>
<dbReference type="Proteomes" id="UP001151287">
    <property type="component" value="Unassembled WGS sequence"/>
</dbReference>
<dbReference type="GO" id="GO:0016592">
    <property type="term" value="C:mediator complex"/>
    <property type="evidence" value="ECO:0007669"/>
    <property type="project" value="InterPro"/>
</dbReference>
<keyword evidence="2" id="KW-1185">Reference proteome</keyword>
<dbReference type="EMBL" id="JAMQYH010000004">
    <property type="protein sequence ID" value="KAJ1688858.1"/>
    <property type="molecule type" value="Genomic_DNA"/>
</dbReference>
<evidence type="ECO:0000313" key="2">
    <source>
        <dbReference type="Proteomes" id="UP001151287"/>
    </source>
</evidence>
<gene>
    <name evidence="1" type="ORF">LUZ63_013013</name>
</gene>
<reference evidence="1" key="1">
    <citation type="journal article" date="2022" name="Cell">
        <title>Repeat-based holocentromeres influence genome architecture and karyotype evolution.</title>
        <authorList>
            <person name="Hofstatter P.G."/>
            <person name="Thangavel G."/>
            <person name="Lux T."/>
            <person name="Neumann P."/>
            <person name="Vondrak T."/>
            <person name="Novak P."/>
            <person name="Zhang M."/>
            <person name="Costa L."/>
            <person name="Castellani M."/>
            <person name="Scott A."/>
            <person name="Toegelov H."/>
            <person name="Fuchs J."/>
            <person name="Mata-Sucre Y."/>
            <person name="Dias Y."/>
            <person name="Vanzela A.L.L."/>
            <person name="Huettel B."/>
            <person name="Almeida C.C.S."/>
            <person name="Simkova H."/>
            <person name="Souza G."/>
            <person name="Pedrosa-Harand A."/>
            <person name="Macas J."/>
            <person name="Mayer K.F.X."/>
            <person name="Houben A."/>
            <person name="Marques A."/>
        </authorList>
    </citation>
    <scope>NUCLEOTIDE SEQUENCE</scope>
    <source>
        <strain evidence="1">RhyBre1mFocal</strain>
    </source>
</reference>
<dbReference type="AlphaFoldDB" id="A0A9Q0HK90"/>
<evidence type="ECO:0000313" key="1">
    <source>
        <dbReference type="EMBL" id="KAJ1688858.1"/>
    </source>
</evidence>
<dbReference type="PANTHER" id="PTHR33739:SF3">
    <property type="entry name" value="OS07G0681500 PROTEIN"/>
    <property type="match status" value="1"/>
</dbReference>
<dbReference type="InterPro" id="IPR039638">
    <property type="entry name" value="MED33A/B"/>
</dbReference>
<dbReference type="OrthoDB" id="630038at2759"/>
<dbReference type="GO" id="GO:2000762">
    <property type="term" value="P:regulation of phenylpropanoid metabolic process"/>
    <property type="evidence" value="ECO:0007669"/>
    <property type="project" value="InterPro"/>
</dbReference>
<organism evidence="1 2">
    <name type="scientific">Rhynchospora breviuscula</name>
    <dbReference type="NCBI Taxonomy" id="2022672"/>
    <lineage>
        <taxon>Eukaryota</taxon>
        <taxon>Viridiplantae</taxon>
        <taxon>Streptophyta</taxon>
        <taxon>Embryophyta</taxon>
        <taxon>Tracheophyta</taxon>
        <taxon>Spermatophyta</taxon>
        <taxon>Magnoliopsida</taxon>
        <taxon>Liliopsida</taxon>
        <taxon>Poales</taxon>
        <taxon>Cyperaceae</taxon>
        <taxon>Cyperoideae</taxon>
        <taxon>Rhynchosporeae</taxon>
        <taxon>Rhynchospora</taxon>
    </lineage>
</organism>
<dbReference type="PANTHER" id="PTHR33739">
    <property type="entry name" value="OS07G0681500 PROTEIN"/>
    <property type="match status" value="1"/>
</dbReference>
<proteinExistence type="predicted"/>
<accession>A0A9Q0HK90</accession>
<sequence length="996" mass="110016">MENVMDGKTFCPAAAFEMLTGLTRTLQIVNQASWLETFQALWISAFHLVQRAKDSVAGPIPYTESRLSMLLSMVPLSIHPLLKEENHASINVGTSPSRKQSFMACLQSLTQFVTLLDPPQPVVSAANDAATKASMAVMDFKKENTNMIVPQNYSTKAVGNLLHLVVESCIARDLIDTSAYFWPGYVVPCRVPEDSDMTPIEECPWSNFMQGAPLTRSLQSVLMAIPAPSVTELKKLNHLALHGSEEERSAAPKILCGASLKHGWNIQEHVVHIAVKLLSPQISLTSPVIGDANHYLSHVHMLASLLSCLSRHNVIHILALYGMIPEVVAALMPLCEAFGSFPPPSTNQSNAAEEVSAYSVFSFAFLFLLLLCKFHGPDKEPHPYICGAPARPDLKLDFLLLMRDSRIRNNCTASMKNYLNNVFDLFQDLRCHSVHVDMFPKLRAWYFENQAYLAPGILCNCNPNRMHQVSNKILIFVCRNMNKGKWPISGSGSSCSTITSTGSSTSSTSIGSASGSPWSIYEDEYQNPPLYPAWELLEAVPRVLEAILTACARGQISSCDLTTGLRDLVEFFPASIAAIICYYKAEITRGEWESVPLNGIDWPSPEDSLNSFGLEVKEVLESVGVHIESWSPHDAPPMLPLPLAAFLSLTITFKLDKNSEYTRSVTGQAIANYATISPWPVTSAIGALWARKAPRWHDFLVFLGVRSCFTNDKDAITQLLESCFKSFLGPPSGDSNYMTSTRGVVGLLGESVCNSRAMSPGFLFLHTCHVFHAPYYFSEVILQLVVEWACKLADECYHRGSTKLRLGQPSFAKAISAVRQVAMLGTSLLCMAGRSPLVRVLFEDTLPIFLLSKREERSKPKTSICNILEGYALSYLLFFSTAMMWGVRTELATDKSGSSEMSPHVITSHLDFITRVLEGTIELRCDPAMWKAHVSSFVGLIIRFSPAWVLGTKLDVLKNLSSSLRSWQEYDLALFLLELGGSSAIEAAIESLLRSY</sequence>
<name>A0A9Q0HK90_9POAL</name>